<keyword evidence="3" id="KW-1185">Reference proteome</keyword>
<dbReference type="Proteomes" id="UP001257739">
    <property type="component" value="Unassembled WGS sequence"/>
</dbReference>
<feature type="transmembrane region" description="Helical" evidence="1">
    <location>
        <begin position="74"/>
        <end position="91"/>
    </location>
</feature>
<evidence type="ECO:0000313" key="3">
    <source>
        <dbReference type="Proteomes" id="UP001257739"/>
    </source>
</evidence>
<evidence type="ECO:0000256" key="1">
    <source>
        <dbReference type="SAM" id="Phobius"/>
    </source>
</evidence>
<keyword evidence="1" id="KW-0812">Transmembrane</keyword>
<protein>
    <recommendedName>
        <fullName evidence="4">TIGR04086 family membrane protein</fullName>
    </recommendedName>
</protein>
<gene>
    <name evidence="2" type="ORF">J2X11_000102</name>
</gene>
<evidence type="ECO:0000313" key="2">
    <source>
        <dbReference type="EMBL" id="MDR7085263.1"/>
    </source>
</evidence>
<dbReference type="RefSeq" id="WP_309965245.1">
    <property type="nucleotide sequence ID" value="NZ_JAVDWH010000001.1"/>
</dbReference>
<feature type="transmembrane region" description="Helical" evidence="1">
    <location>
        <begin position="103"/>
        <end position="123"/>
    </location>
</feature>
<keyword evidence="1" id="KW-1133">Transmembrane helix</keyword>
<reference evidence="2 3" key="1">
    <citation type="submission" date="2023-07" db="EMBL/GenBank/DDBJ databases">
        <title>Sorghum-associated microbial communities from plants grown in Nebraska, USA.</title>
        <authorList>
            <person name="Schachtman D."/>
        </authorList>
    </citation>
    <scope>NUCLEOTIDE SEQUENCE [LARGE SCALE GENOMIC DNA]</scope>
    <source>
        <strain evidence="2 3">BE248</strain>
    </source>
</reference>
<organism evidence="2 3">
    <name type="scientific">Aeromicrobium panaciterrae</name>
    <dbReference type="NCBI Taxonomy" id="363861"/>
    <lineage>
        <taxon>Bacteria</taxon>
        <taxon>Bacillati</taxon>
        <taxon>Actinomycetota</taxon>
        <taxon>Actinomycetes</taxon>
        <taxon>Propionibacteriales</taxon>
        <taxon>Nocardioidaceae</taxon>
        <taxon>Aeromicrobium</taxon>
    </lineage>
</organism>
<accession>A0ABU1UJA0</accession>
<name>A0ABU1UJA0_9ACTN</name>
<dbReference type="EMBL" id="JAVDWH010000001">
    <property type="protein sequence ID" value="MDR7085263.1"/>
    <property type="molecule type" value="Genomic_DNA"/>
</dbReference>
<feature type="transmembrane region" description="Helical" evidence="1">
    <location>
        <begin position="21"/>
        <end position="38"/>
    </location>
</feature>
<sequence length="129" mass="13252">MTSAKRQIIRPFSEQPVFSKVFAAVFAPVLFGSLAGWLLGVSAVGYLIAQVVATIGGVLAGMEHVGPRTGAIRGVIGGTLFGSSILFIRSLTDRADEVSLGSAPWTLVIITAVVGTILGALGGRLSRIG</sequence>
<feature type="transmembrane region" description="Helical" evidence="1">
    <location>
        <begin position="44"/>
        <end position="62"/>
    </location>
</feature>
<keyword evidence="1" id="KW-0472">Membrane</keyword>
<evidence type="ECO:0008006" key="4">
    <source>
        <dbReference type="Google" id="ProtNLM"/>
    </source>
</evidence>
<comment type="caution">
    <text evidence="2">The sequence shown here is derived from an EMBL/GenBank/DDBJ whole genome shotgun (WGS) entry which is preliminary data.</text>
</comment>
<proteinExistence type="predicted"/>